<dbReference type="Pfam" id="PF00132">
    <property type="entry name" value="Hexapep"/>
    <property type="match status" value="1"/>
</dbReference>
<dbReference type="EMBL" id="AYEU01000006">
    <property type="protein sequence ID" value="ESK51234.1"/>
    <property type="molecule type" value="Genomic_DNA"/>
</dbReference>
<evidence type="ECO:0000313" key="1">
    <source>
        <dbReference type="EMBL" id="ESK51234.1"/>
    </source>
</evidence>
<comment type="caution">
    <text evidence="1">The sequence shown here is derived from an EMBL/GenBank/DDBJ whole genome shotgun (WGS) entry which is preliminary data.</text>
</comment>
<dbReference type="Proteomes" id="UP000018418">
    <property type="component" value="Unassembled WGS sequence"/>
</dbReference>
<dbReference type="STRING" id="396323.VH98_02270"/>
<dbReference type="InterPro" id="IPR001451">
    <property type="entry name" value="Hexapep"/>
</dbReference>
<accession>V2VU13</accession>
<organism evidence="1 2">
    <name type="scientific">Acinetobacter brisouii CIP 110357</name>
    <dbReference type="NCBI Taxonomy" id="1341683"/>
    <lineage>
        <taxon>Bacteria</taxon>
        <taxon>Pseudomonadati</taxon>
        <taxon>Pseudomonadota</taxon>
        <taxon>Gammaproteobacteria</taxon>
        <taxon>Moraxellales</taxon>
        <taxon>Moraxellaceae</taxon>
        <taxon>Acinetobacter</taxon>
    </lineage>
</organism>
<dbReference type="InterPro" id="IPR011004">
    <property type="entry name" value="Trimer_LpxA-like_sf"/>
</dbReference>
<dbReference type="InterPro" id="IPR050484">
    <property type="entry name" value="Transf_Hexapept/Carb_Anhydrase"/>
</dbReference>
<dbReference type="HOGENOM" id="CLU_064827_7_0_6"/>
<dbReference type="AlphaFoldDB" id="V2VU13"/>
<gene>
    <name evidence="1" type="ORF">P255_01741</name>
</gene>
<dbReference type="CDD" id="cd04645">
    <property type="entry name" value="LbH_gamma_CA_like"/>
    <property type="match status" value="1"/>
</dbReference>
<proteinExistence type="predicted"/>
<evidence type="ECO:0000313" key="2">
    <source>
        <dbReference type="Proteomes" id="UP000018418"/>
    </source>
</evidence>
<dbReference type="Gene3D" id="2.160.10.10">
    <property type="entry name" value="Hexapeptide repeat proteins"/>
    <property type="match status" value="1"/>
</dbReference>
<sequence length="199" mass="22105">MIMDAFFILYSSLFQTPPVYMMNNIRPYLEHTPQVDDSCYIDAMSVVIGDVQLAENVSVWPFAVIRGDVNSIQIGKNSNVQDHCMLHVSHKKPSKPNGSPLIIGEDVTIGHHVTLHGCAIGNRVLVGINTVILDDVIIEDDVMIGAGSLVPPRKRLESSYLYVGSPIQKVRLLTDEEKAFLAYSARHYVKVAGHHKQNQ</sequence>
<dbReference type="PATRIC" id="fig|1341683.3.peg.1728"/>
<name>V2VU13_9GAMM</name>
<evidence type="ECO:0008006" key="3">
    <source>
        <dbReference type="Google" id="ProtNLM"/>
    </source>
</evidence>
<keyword evidence="2" id="KW-1185">Reference proteome</keyword>
<dbReference type="SUPFAM" id="SSF51161">
    <property type="entry name" value="Trimeric LpxA-like enzymes"/>
    <property type="match status" value="1"/>
</dbReference>
<dbReference type="InterPro" id="IPR047324">
    <property type="entry name" value="LbH_gamma_CA-like"/>
</dbReference>
<dbReference type="PANTHER" id="PTHR13061">
    <property type="entry name" value="DYNACTIN SUBUNIT P25"/>
    <property type="match status" value="1"/>
</dbReference>
<protein>
    <recommendedName>
        <fullName evidence="3">Protein YrdA</fullName>
    </recommendedName>
</protein>
<dbReference type="PANTHER" id="PTHR13061:SF56">
    <property type="entry name" value="PROTEIN YRDA"/>
    <property type="match status" value="1"/>
</dbReference>
<reference evidence="1 2" key="1">
    <citation type="submission" date="2013-10" db="EMBL/GenBank/DDBJ databases">
        <title>The Genome Sequence of Acinetobacter brisouii CIP 110357.</title>
        <authorList>
            <consortium name="The Broad Institute Genomics Platform"/>
            <consortium name="The Broad Institute Genome Sequencing Center for Infectious Disease"/>
            <person name="Cerqueira G."/>
            <person name="Feldgarden M."/>
            <person name="Courvalin P."/>
            <person name="Grillot-Courvalin C."/>
            <person name="Clermont D."/>
            <person name="Rocha E."/>
            <person name="Yoon E.-J."/>
            <person name="Nemec A."/>
            <person name="Young S.K."/>
            <person name="Zeng Q."/>
            <person name="Gargeya S."/>
            <person name="Fitzgerald M."/>
            <person name="Abouelleil A."/>
            <person name="Alvarado L."/>
            <person name="Berlin A.M."/>
            <person name="Chapman S.B."/>
            <person name="Gainer-Dewar J."/>
            <person name="Goldberg J."/>
            <person name="Gnerre S."/>
            <person name="Griggs A."/>
            <person name="Gujja S."/>
            <person name="Hansen M."/>
            <person name="Howarth C."/>
            <person name="Imamovic A."/>
            <person name="Ireland A."/>
            <person name="Larimer J."/>
            <person name="McCowan C."/>
            <person name="Murphy C."/>
            <person name="Pearson M."/>
            <person name="Poon T.W."/>
            <person name="Priest M."/>
            <person name="Roberts A."/>
            <person name="Saif S."/>
            <person name="Shea T."/>
            <person name="Sykes S."/>
            <person name="Wortman J."/>
            <person name="Nusbaum C."/>
            <person name="Birren B."/>
        </authorList>
    </citation>
    <scope>NUCLEOTIDE SEQUENCE [LARGE SCALE GENOMIC DNA]</scope>
    <source>
        <strain evidence="1 2">CIP 110357</strain>
    </source>
</reference>